<dbReference type="EMBL" id="AP024828">
    <property type="protein sequence ID" value="BCZ22775.1"/>
    <property type="molecule type" value="Genomic_DNA"/>
</dbReference>
<keyword evidence="3" id="KW-0233">DNA recombination</keyword>
<sequence>MAKSLSVSLCRVHAAGLTESGADLDTFLRRTSSDSSLGRNRSRSGVSVCGIFDFGSVANATVRAELAYGLSRRAVPDTACGPALPEAFNKLVAALNNVAAESVLDLTDEQQDSVRASCGGRWTSARSLLNQTVREIRIARGDNDVRFRLGSRRGGSSRFSRHQEIAQPWLRDLVARWVQFRLNTEAASAQHIGQQEAMLVQFASWCAAKPISSPADFTRSLLVDWLGHVRILTNDKTESPISASYRAKFVTTVEQFIEVTRTEFDQRVPANARYLSGERPTRDIPQPRFLEPHVIETLRRPQNLERIKDPAHRLAITIMMNVGLRAGHTCALPFDCLRDLNSGDSTDKWALNFIDTKSKRNMMLPAAPTVATAIQTFQTAQLKRLAHPPELLFHNPKAYKTNQLAPEKLNITINRWVAELNLKESDGSPVKVTPHRFRHTFATEMLDKGVPIDVVSQLLGHRNLTSTQIYATVTDKRLRQEWEKSQIVNVRGDVIALPTGPEADAEWLLHRIGRAIQPLPNGYCGLPIQQTCPHANACLDDCDHFMTTKDFLPVLVEQRDTHARFVSKAELEGHLRIAEINRRPMENLNRIIRTVEGASNVES</sequence>
<reference evidence="5 6" key="1">
    <citation type="submission" date="2021-07" db="EMBL/GenBank/DDBJ databases">
        <title>Complete genome sequence of nontuberculous Mycobacterium sp. TY59.</title>
        <authorList>
            <person name="Fukushima K."/>
        </authorList>
    </citation>
    <scope>NUCLEOTIDE SEQUENCE [LARGE SCALE GENOMIC DNA]</scope>
    <source>
        <strain evidence="5 6">TY59</strain>
    </source>
</reference>
<dbReference type="Gene3D" id="1.10.443.10">
    <property type="entry name" value="Intergrase catalytic core"/>
    <property type="match status" value="1"/>
</dbReference>
<name>A0ABN6IG39_9MYCO</name>
<dbReference type="CDD" id="cd00397">
    <property type="entry name" value="DNA_BRE_C"/>
    <property type="match status" value="1"/>
</dbReference>
<keyword evidence="6" id="KW-1185">Reference proteome</keyword>
<proteinExistence type="inferred from homology"/>
<dbReference type="InterPro" id="IPR002104">
    <property type="entry name" value="Integrase_catalytic"/>
</dbReference>
<feature type="domain" description="Tyr recombinase" evidence="4">
    <location>
        <begin position="285"/>
        <end position="483"/>
    </location>
</feature>
<evidence type="ECO:0000259" key="4">
    <source>
        <dbReference type="PROSITE" id="PS51898"/>
    </source>
</evidence>
<dbReference type="Pfam" id="PF00589">
    <property type="entry name" value="Phage_integrase"/>
    <property type="match status" value="1"/>
</dbReference>
<dbReference type="InterPro" id="IPR011010">
    <property type="entry name" value="DNA_brk_join_enz"/>
</dbReference>
<dbReference type="RefSeq" id="WP_221046003.1">
    <property type="nucleotide sequence ID" value="NZ_AP024828.1"/>
</dbReference>
<dbReference type="InterPro" id="IPR013762">
    <property type="entry name" value="Integrase-like_cat_sf"/>
</dbReference>
<evidence type="ECO:0000313" key="6">
    <source>
        <dbReference type="Proteomes" id="UP000826012"/>
    </source>
</evidence>
<evidence type="ECO:0000313" key="5">
    <source>
        <dbReference type="EMBL" id="BCZ22775.1"/>
    </source>
</evidence>
<dbReference type="PROSITE" id="PS51898">
    <property type="entry name" value="TYR_RECOMBINASE"/>
    <property type="match status" value="1"/>
</dbReference>
<evidence type="ECO:0000256" key="2">
    <source>
        <dbReference type="ARBA" id="ARBA00023125"/>
    </source>
</evidence>
<protein>
    <submittedName>
        <fullName evidence="5">Transposase</fullName>
    </submittedName>
</protein>
<reference evidence="5 6" key="2">
    <citation type="submission" date="2021-07" db="EMBL/GenBank/DDBJ databases">
        <authorList>
            <person name="Matsumoto Y."/>
            <person name="Motooka D."/>
            <person name="Nakamura S."/>
        </authorList>
    </citation>
    <scope>NUCLEOTIDE SEQUENCE [LARGE SCALE GENOMIC DNA]</scope>
    <source>
        <strain evidence="5 6">TY59</strain>
    </source>
</reference>
<keyword evidence="2" id="KW-0238">DNA-binding</keyword>
<dbReference type="InterPro" id="IPR050090">
    <property type="entry name" value="Tyrosine_recombinase_XerCD"/>
</dbReference>
<gene>
    <name evidence="5" type="ORF">MTY59_26300</name>
</gene>
<dbReference type="Proteomes" id="UP000826012">
    <property type="component" value="Chromosome"/>
</dbReference>
<evidence type="ECO:0000256" key="1">
    <source>
        <dbReference type="ARBA" id="ARBA00008857"/>
    </source>
</evidence>
<comment type="similarity">
    <text evidence="1">Belongs to the 'phage' integrase family.</text>
</comment>
<accession>A0ABN6IG39</accession>
<dbReference type="PANTHER" id="PTHR30349:SF41">
    <property type="entry name" value="INTEGRASE_RECOMBINASE PROTEIN MJ0367-RELATED"/>
    <property type="match status" value="1"/>
</dbReference>
<dbReference type="PANTHER" id="PTHR30349">
    <property type="entry name" value="PHAGE INTEGRASE-RELATED"/>
    <property type="match status" value="1"/>
</dbReference>
<evidence type="ECO:0000256" key="3">
    <source>
        <dbReference type="ARBA" id="ARBA00023172"/>
    </source>
</evidence>
<dbReference type="SUPFAM" id="SSF56349">
    <property type="entry name" value="DNA breaking-rejoining enzymes"/>
    <property type="match status" value="1"/>
</dbReference>
<organism evidence="5 6">
    <name type="scientific">Mycobacterium senriense</name>
    <dbReference type="NCBI Taxonomy" id="2775496"/>
    <lineage>
        <taxon>Bacteria</taxon>
        <taxon>Bacillati</taxon>
        <taxon>Actinomycetota</taxon>
        <taxon>Actinomycetes</taxon>
        <taxon>Mycobacteriales</taxon>
        <taxon>Mycobacteriaceae</taxon>
        <taxon>Mycobacterium</taxon>
        <taxon>Mycobacterium avium complex (MAC)</taxon>
    </lineage>
</organism>